<dbReference type="Proteomes" id="UP000614741">
    <property type="component" value="Unassembled WGS sequence"/>
</dbReference>
<comment type="caution">
    <text evidence="4">The sequence shown here is derived from an EMBL/GenBank/DDBJ whole genome shotgun (WGS) entry which is preliminary data.</text>
</comment>
<feature type="compositionally biased region" description="Basic and acidic residues" evidence="1">
    <location>
        <begin position="170"/>
        <end position="190"/>
    </location>
</feature>
<sequence length="198" mass="21166">MVVWLEAMWRQTPYLPAGTVFTLLVVVLLARPLARRLRLPAAGVAAWLAALGALASLTLTPRTAWRPVTERVCALDSWAPLDLHSILVLDQRAANLALLVPLAVLSALPRDRRVLGAALGFAVALPFLVEGWQYALPGLGRVCDSNDLVDNLLGVALGAAAGLVVRAARRGPDRGDDAPRPDRPRHDVPHDSPTPAGR</sequence>
<gene>
    <name evidence="4" type="ORF">Cph01nite_36160</name>
</gene>
<feature type="transmembrane region" description="Helical" evidence="2">
    <location>
        <begin position="12"/>
        <end position="30"/>
    </location>
</feature>
<feature type="domain" description="VanZ-like" evidence="3">
    <location>
        <begin position="58"/>
        <end position="161"/>
    </location>
</feature>
<evidence type="ECO:0000313" key="5">
    <source>
        <dbReference type="Proteomes" id="UP000614741"/>
    </source>
</evidence>
<proteinExistence type="predicted"/>
<name>A0ABQ4DR99_9CELL</name>
<feature type="transmembrane region" description="Helical" evidence="2">
    <location>
        <begin position="148"/>
        <end position="165"/>
    </location>
</feature>
<organism evidence="4 5">
    <name type="scientific">Cellulomonas phragmiteti</name>
    <dbReference type="NCBI Taxonomy" id="478780"/>
    <lineage>
        <taxon>Bacteria</taxon>
        <taxon>Bacillati</taxon>
        <taxon>Actinomycetota</taxon>
        <taxon>Actinomycetes</taxon>
        <taxon>Micrococcales</taxon>
        <taxon>Cellulomonadaceae</taxon>
        <taxon>Cellulomonas</taxon>
    </lineage>
</organism>
<dbReference type="RefSeq" id="WP_203676376.1">
    <property type="nucleotide sequence ID" value="NZ_BONP01000041.1"/>
</dbReference>
<evidence type="ECO:0000259" key="3">
    <source>
        <dbReference type="Pfam" id="PF04892"/>
    </source>
</evidence>
<dbReference type="Pfam" id="PF04892">
    <property type="entry name" value="VanZ"/>
    <property type="match status" value="1"/>
</dbReference>
<accession>A0ABQ4DR99</accession>
<keyword evidence="5" id="KW-1185">Reference proteome</keyword>
<feature type="transmembrane region" description="Helical" evidence="2">
    <location>
        <begin position="37"/>
        <end position="59"/>
    </location>
</feature>
<dbReference type="EMBL" id="BONP01000041">
    <property type="protein sequence ID" value="GIG41854.1"/>
    <property type="molecule type" value="Genomic_DNA"/>
</dbReference>
<keyword evidence="2" id="KW-1133">Transmembrane helix</keyword>
<protein>
    <recommendedName>
        <fullName evidence="3">VanZ-like domain-containing protein</fullName>
    </recommendedName>
</protein>
<feature type="region of interest" description="Disordered" evidence="1">
    <location>
        <begin position="168"/>
        <end position="198"/>
    </location>
</feature>
<feature type="transmembrane region" description="Helical" evidence="2">
    <location>
        <begin position="115"/>
        <end position="136"/>
    </location>
</feature>
<keyword evidence="2" id="KW-0472">Membrane</keyword>
<reference evidence="4 5" key="1">
    <citation type="submission" date="2021-01" db="EMBL/GenBank/DDBJ databases">
        <title>Whole genome shotgun sequence of Cellulomonas phragmiteti NBRC 110785.</title>
        <authorList>
            <person name="Komaki H."/>
            <person name="Tamura T."/>
        </authorList>
    </citation>
    <scope>NUCLEOTIDE SEQUENCE [LARGE SCALE GENOMIC DNA]</scope>
    <source>
        <strain evidence="4 5">NBRC 110785</strain>
    </source>
</reference>
<keyword evidence="2" id="KW-0812">Transmembrane</keyword>
<evidence type="ECO:0000313" key="4">
    <source>
        <dbReference type="EMBL" id="GIG41854.1"/>
    </source>
</evidence>
<dbReference type="InterPro" id="IPR006976">
    <property type="entry name" value="VanZ-like"/>
</dbReference>
<evidence type="ECO:0000256" key="2">
    <source>
        <dbReference type="SAM" id="Phobius"/>
    </source>
</evidence>
<evidence type="ECO:0000256" key="1">
    <source>
        <dbReference type="SAM" id="MobiDB-lite"/>
    </source>
</evidence>